<gene>
    <name evidence="1" type="ORF">OTUT144_2026</name>
</gene>
<comment type="caution">
    <text evidence="1">The sequence shown here is derived from an EMBL/GenBank/DDBJ whole genome shotgun (WGS) entry which is preliminary data.</text>
</comment>
<dbReference type="Proteomes" id="UP000033580">
    <property type="component" value="Unassembled WGS sequence"/>
</dbReference>
<dbReference type="AlphaFoldDB" id="A0A0F3RL98"/>
<accession>A0A0F3RL98</accession>
<reference evidence="1 2" key="1">
    <citation type="submission" date="2015-01" db="EMBL/GenBank/DDBJ databases">
        <title>Genome Sequencing of Rickettsiales.</title>
        <authorList>
            <person name="Daugherty S.C."/>
            <person name="Su Q."/>
            <person name="Abolude K."/>
            <person name="Beier-Sexton M."/>
            <person name="Carlyon J.A."/>
            <person name="Carter R."/>
            <person name="Day N.P."/>
            <person name="Dumler S.J."/>
            <person name="Dyachenko V."/>
            <person name="Godinez A."/>
            <person name="Kurtti T.J."/>
            <person name="Lichay M."/>
            <person name="Mullins K.E."/>
            <person name="Ott S."/>
            <person name="Pappas-Brown V."/>
            <person name="Paris D.H."/>
            <person name="Patel P."/>
            <person name="Richards A.L."/>
            <person name="Sadzewicz L."/>
            <person name="Sears K."/>
            <person name="Seidman D."/>
            <person name="Sengamalay N."/>
            <person name="Stenos J."/>
            <person name="Tallon L.J."/>
            <person name="Vincent G."/>
            <person name="Fraser C.M."/>
            <person name="Munderloh U."/>
            <person name="Dunning-Hotopp J.C."/>
        </authorList>
    </citation>
    <scope>NUCLEOTIDE SEQUENCE [LARGE SCALE GENOMIC DNA]</scope>
    <source>
        <strain evidence="1 2">UT144</strain>
    </source>
</reference>
<dbReference type="PATRIC" id="fig|1441384.3.peg.991"/>
<proteinExistence type="predicted"/>
<evidence type="ECO:0000313" key="2">
    <source>
        <dbReference type="Proteomes" id="UP000033580"/>
    </source>
</evidence>
<evidence type="ECO:0000313" key="1">
    <source>
        <dbReference type="EMBL" id="KJW05944.1"/>
    </source>
</evidence>
<sequence>MARRYSYDLRMKIFKEVDEELSIVKACKIFNISVIRYIDENILNRKQEILKQNLMAQPKVICKNRSQRI</sequence>
<name>A0A0F3RL98_ORITS</name>
<protein>
    <submittedName>
        <fullName evidence="1">Putative transposase</fullName>
    </submittedName>
</protein>
<organism evidence="1 2">
    <name type="scientific">Orientia tsutsugamushi str. UT144</name>
    <dbReference type="NCBI Taxonomy" id="1441384"/>
    <lineage>
        <taxon>Bacteria</taxon>
        <taxon>Pseudomonadati</taxon>
        <taxon>Pseudomonadota</taxon>
        <taxon>Alphaproteobacteria</taxon>
        <taxon>Rickettsiales</taxon>
        <taxon>Rickettsiaceae</taxon>
        <taxon>Rickettsieae</taxon>
        <taxon>Orientia</taxon>
    </lineage>
</organism>
<dbReference type="EMBL" id="LAOR01000193">
    <property type="protein sequence ID" value="KJW05944.1"/>
    <property type="molecule type" value="Genomic_DNA"/>
</dbReference>